<dbReference type="InterPro" id="IPR016031">
    <property type="entry name" value="Trp_RNA-bd_attenuator-like_dom"/>
</dbReference>
<dbReference type="SUPFAM" id="SSF51219">
    <property type="entry name" value="TRAP-like"/>
    <property type="match status" value="1"/>
</dbReference>
<evidence type="ECO:0000313" key="1">
    <source>
        <dbReference type="EMBL" id="XAY05815.1"/>
    </source>
</evidence>
<gene>
    <name evidence="1" type="ORF">DSM112329_02675</name>
</gene>
<dbReference type="RefSeq" id="WP_354702318.1">
    <property type="nucleotide sequence ID" value="NZ_CP114014.1"/>
</dbReference>
<evidence type="ECO:0008006" key="2">
    <source>
        <dbReference type="Google" id="ProtNLM"/>
    </source>
</evidence>
<reference evidence="1" key="1">
    <citation type="submission" date="2022-12" db="EMBL/GenBank/DDBJ databases">
        <title>Paraconexibacter alkalitolerans sp. nov. and Baekduia alba sp. nov., isolated from soil and emended description of the genera Paraconexibacter (Chun et al., 2020) and Baekduia (An et al., 2020).</title>
        <authorList>
            <person name="Vieira S."/>
            <person name="Huber K.J."/>
            <person name="Geppert A."/>
            <person name="Wolf J."/>
            <person name="Neumann-Schaal M."/>
            <person name="Muesken M."/>
            <person name="Overmann J."/>
        </authorList>
    </citation>
    <scope>NUCLEOTIDE SEQUENCE</scope>
    <source>
        <strain evidence="1">AEG42_29</strain>
    </source>
</reference>
<protein>
    <recommendedName>
        <fullName evidence="2">AIM24 family protein</fullName>
    </recommendedName>
</protein>
<dbReference type="AlphaFoldDB" id="A0AAU7AWH0"/>
<accession>A0AAU7AWH0</accession>
<proteinExistence type="predicted"/>
<sequence>MASFSLQGSKLLVVDLAGDSVRALTGSMVAYDGEVDFKKQSMGGEGVMGAIKRKATGESLSFMEMKGRGKVYVAINASEVQLVQLQGETLFVEASSLLALDMSLKTGTKFTGLGGGQTGNGVFTTTVDGHGWVAFTADGPPIALRVTNMDSVTVDPQAYVAHMGNLQQDFVQDINFRTIVGQGSGETFQQRFSGEGVVYIQPAERAGFAGDM</sequence>
<dbReference type="EMBL" id="CP114014">
    <property type="protein sequence ID" value="XAY05815.1"/>
    <property type="molecule type" value="Genomic_DNA"/>
</dbReference>
<organism evidence="1">
    <name type="scientific">Paraconexibacter sp. AEG42_29</name>
    <dbReference type="NCBI Taxonomy" id="2997339"/>
    <lineage>
        <taxon>Bacteria</taxon>
        <taxon>Bacillati</taxon>
        <taxon>Actinomycetota</taxon>
        <taxon>Thermoleophilia</taxon>
        <taxon>Solirubrobacterales</taxon>
        <taxon>Paraconexibacteraceae</taxon>
        <taxon>Paraconexibacter</taxon>
    </lineage>
</organism>
<dbReference type="KEGG" id="parq:DSM112329_02675"/>
<dbReference type="PANTHER" id="PTHR38074">
    <property type="entry name" value="ALTERED INHERITANCE OF MITOCHONDRIA PROTEIN 24, MITOCHONDRIAL"/>
    <property type="match status" value="1"/>
</dbReference>
<dbReference type="Pfam" id="PF01987">
    <property type="entry name" value="AIM24"/>
    <property type="match status" value="1"/>
</dbReference>
<dbReference type="InterPro" id="IPR036983">
    <property type="entry name" value="AIM24_sf"/>
</dbReference>
<dbReference type="InterPro" id="IPR002838">
    <property type="entry name" value="AIM24"/>
</dbReference>
<name>A0AAU7AWH0_9ACTN</name>
<dbReference type="PANTHER" id="PTHR38074:SF1">
    <property type="entry name" value="ALTERED INHERITANCE OF MITOCHONDRIA PROTEIN 24, MITOCHONDRIAL"/>
    <property type="match status" value="1"/>
</dbReference>
<dbReference type="Gene3D" id="3.60.160.10">
    <property type="entry name" value="Mitochondrial biogenesis AIM24"/>
    <property type="match status" value="1"/>
</dbReference>